<dbReference type="Proteomes" id="UP000184277">
    <property type="component" value="Unassembled WGS sequence"/>
</dbReference>
<evidence type="ECO:0000313" key="2">
    <source>
        <dbReference type="Proteomes" id="UP000184277"/>
    </source>
</evidence>
<organism evidence="1 2">
    <name type="scientific">Escherichia coli</name>
    <dbReference type="NCBI Taxonomy" id="562"/>
    <lineage>
        <taxon>Bacteria</taxon>
        <taxon>Pseudomonadati</taxon>
        <taxon>Pseudomonadota</taxon>
        <taxon>Gammaproteobacteria</taxon>
        <taxon>Enterobacterales</taxon>
        <taxon>Enterobacteriaceae</taxon>
        <taxon>Escherichia</taxon>
    </lineage>
</organism>
<comment type="caution">
    <text evidence="1">The sequence shown here is derived from an EMBL/GenBank/DDBJ whole genome shotgun (WGS) entry which is preliminary data.</text>
</comment>
<protein>
    <submittedName>
        <fullName evidence="1">Uncharacterized protein</fullName>
    </submittedName>
</protein>
<dbReference type="AlphaFoldDB" id="A0A8E2GQX3"/>
<accession>A0A8E2GQX3</accession>
<reference evidence="1 2" key="1">
    <citation type="submission" date="2016-10" db="EMBL/GenBank/DDBJ databases">
        <title>Comprehensive resistome analysis reveals the prevalence of NDM and MCR-1 in Chinese poultry production.</title>
        <authorList>
            <person name="Wang Y."/>
            <person name="Zhang R."/>
            <person name="Li J."/>
            <person name="Wu Z."/>
            <person name="Wenjuan Y."/>
            <person name="Schwarz S."/>
            <person name="Tyrrell J."/>
            <person name="Zheng Y."/>
            <person name="Wang S."/>
            <person name="Shen Z."/>
            <person name="Liu Z."/>
            <person name="Lei L."/>
            <person name="Li M."/>
            <person name="Zhang Q."/>
            <person name="Wu C."/>
            <person name="Zhang Q."/>
            <person name="Wu Y."/>
            <person name="Walsh T."/>
            <person name="Shen J."/>
        </authorList>
    </citation>
    <scope>NUCLEOTIDE SEQUENCE [LARGE SCALE GENOMIC DNA]</scope>
    <source>
        <strain evidence="1 2">570</strain>
    </source>
</reference>
<gene>
    <name evidence="1" type="ORF">BK383_25825</name>
</gene>
<dbReference type="EMBL" id="MOKI01000067">
    <property type="protein sequence ID" value="OJR49526.1"/>
    <property type="molecule type" value="Genomic_DNA"/>
</dbReference>
<sequence length="65" mass="7299">MHHGNDVPAIISKETVRPQYVLSMTSYGISGRTTAGQISLNNSSLNQALIFSVNHWYWLLLMHQA</sequence>
<evidence type="ECO:0000313" key="1">
    <source>
        <dbReference type="EMBL" id="OJR49526.1"/>
    </source>
</evidence>
<name>A0A8E2GQX3_ECOLX</name>
<proteinExistence type="predicted"/>